<dbReference type="InterPro" id="IPR018060">
    <property type="entry name" value="HTH_AraC"/>
</dbReference>
<sequence length="286" mass="32877">MSSKPYNARVVKACEYIAQHMDDELSLNVVSDVAAVSKFHFHRLFAAFTGVSVTRFVQLERFRRASYRLAFEPEKRVIDIALEAGFDSPEAFSRAFKRTFEQSPSEFRQAPRWPEWHQRLTTDYKPQGELPMDIRVVTFEPTKVAKLTHKGDPKNVLATAGKFIQWRKQTGLSPVGSSRTFGIPHSDPNTTPAEDFRWDVCGEIAEDVPANDFGVETAVIPGGRCAVVRHRGSHANMDDTIYHIYRHWLPKNNEEVRDFPCFFHYINFIHEVDECDLLTDIYIPLK</sequence>
<evidence type="ECO:0000313" key="5">
    <source>
        <dbReference type="EMBL" id="RUO80858.1"/>
    </source>
</evidence>
<evidence type="ECO:0000313" key="6">
    <source>
        <dbReference type="Proteomes" id="UP000287996"/>
    </source>
</evidence>
<dbReference type="InterPro" id="IPR009057">
    <property type="entry name" value="Homeodomain-like_sf"/>
</dbReference>
<dbReference type="Proteomes" id="UP000287996">
    <property type="component" value="Unassembled WGS sequence"/>
</dbReference>
<dbReference type="GO" id="GO:0003700">
    <property type="term" value="F:DNA-binding transcription factor activity"/>
    <property type="evidence" value="ECO:0007669"/>
    <property type="project" value="InterPro"/>
</dbReference>
<keyword evidence="3" id="KW-0804">Transcription</keyword>
<dbReference type="InterPro" id="IPR011256">
    <property type="entry name" value="Reg_factor_effector_dom_sf"/>
</dbReference>
<keyword evidence="6" id="KW-1185">Reference proteome</keyword>
<evidence type="ECO:0000259" key="4">
    <source>
        <dbReference type="PROSITE" id="PS01124"/>
    </source>
</evidence>
<dbReference type="Pfam" id="PF06445">
    <property type="entry name" value="GyrI-like"/>
    <property type="match status" value="1"/>
</dbReference>
<name>A0A432ZSQ2_9GAMM</name>
<keyword evidence="2" id="KW-0238">DNA-binding</keyword>
<dbReference type="PANTHER" id="PTHR40055:SF1">
    <property type="entry name" value="TRANSCRIPTIONAL REGULATOR YGIV-RELATED"/>
    <property type="match status" value="1"/>
</dbReference>
<dbReference type="EMBL" id="PIQH01000003">
    <property type="protein sequence ID" value="RUO80858.1"/>
    <property type="molecule type" value="Genomic_DNA"/>
</dbReference>
<dbReference type="OrthoDB" id="282744at2"/>
<dbReference type="PROSITE" id="PS01124">
    <property type="entry name" value="HTH_ARAC_FAMILY_2"/>
    <property type="match status" value="1"/>
</dbReference>
<evidence type="ECO:0000256" key="1">
    <source>
        <dbReference type="ARBA" id="ARBA00023015"/>
    </source>
</evidence>
<dbReference type="InterPro" id="IPR029442">
    <property type="entry name" value="GyrI-like"/>
</dbReference>
<dbReference type="Gene3D" id="1.10.10.60">
    <property type="entry name" value="Homeodomain-like"/>
    <property type="match status" value="2"/>
</dbReference>
<comment type="caution">
    <text evidence="5">The sequence shown here is derived from an EMBL/GenBank/DDBJ whole genome shotgun (WGS) entry which is preliminary data.</text>
</comment>
<dbReference type="InterPro" id="IPR050908">
    <property type="entry name" value="SmbC-like"/>
</dbReference>
<dbReference type="SMART" id="SM00342">
    <property type="entry name" value="HTH_ARAC"/>
    <property type="match status" value="1"/>
</dbReference>
<dbReference type="SUPFAM" id="SSF55136">
    <property type="entry name" value="Probable bacterial effector-binding domain"/>
    <property type="match status" value="1"/>
</dbReference>
<dbReference type="PANTHER" id="PTHR40055">
    <property type="entry name" value="TRANSCRIPTIONAL REGULATOR YGIV-RELATED"/>
    <property type="match status" value="1"/>
</dbReference>
<dbReference type="PRINTS" id="PR00032">
    <property type="entry name" value="HTHARAC"/>
</dbReference>
<evidence type="ECO:0000256" key="3">
    <source>
        <dbReference type="ARBA" id="ARBA00023163"/>
    </source>
</evidence>
<gene>
    <name evidence="5" type="ORF">CWI84_04540</name>
</gene>
<dbReference type="Gene3D" id="3.20.80.10">
    <property type="entry name" value="Regulatory factor, effector binding domain"/>
    <property type="match status" value="1"/>
</dbReference>
<reference evidence="5 6" key="1">
    <citation type="journal article" date="2011" name="Front. Microbiol.">
        <title>Genomic signatures of strain selection and enhancement in Bacillus atrophaeus var. globigii, a historical biowarfare simulant.</title>
        <authorList>
            <person name="Gibbons H.S."/>
            <person name="Broomall S.M."/>
            <person name="McNew L.A."/>
            <person name="Daligault H."/>
            <person name="Chapman C."/>
            <person name="Bruce D."/>
            <person name="Karavis M."/>
            <person name="Krepps M."/>
            <person name="McGregor P.A."/>
            <person name="Hong C."/>
            <person name="Park K.H."/>
            <person name="Akmal A."/>
            <person name="Feldman A."/>
            <person name="Lin J.S."/>
            <person name="Chang W.E."/>
            <person name="Higgs B.W."/>
            <person name="Demirev P."/>
            <person name="Lindquist J."/>
            <person name="Liem A."/>
            <person name="Fochler E."/>
            <person name="Read T.D."/>
            <person name="Tapia R."/>
            <person name="Johnson S."/>
            <person name="Bishop-Lilly K.A."/>
            <person name="Detter C."/>
            <person name="Han C."/>
            <person name="Sozhamannan S."/>
            <person name="Rosenzweig C.N."/>
            <person name="Skowronski E.W."/>
        </authorList>
    </citation>
    <scope>NUCLEOTIDE SEQUENCE [LARGE SCALE GENOMIC DNA]</scope>
    <source>
        <strain evidence="5 6">CC-PW-9</strain>
    </source>
</reference>
<dbReference type="SMART" id="SM00871">
    <property type="entry name" value="AraC_E_bind"/>
    <property type="match status" value="1"/>
</dbReference>
<evidence type="ECO:0000256" key="2">
    <source>
        <dbReference type="ARBA" id="ARBA00023125"/>
    </source>
</evidence>
<dbReference type="InterPro" id="IPR010499">
    <property type="entry name" value="AraC_E-bd"/>
</dbReference>
<dbReference type="RefSeq" id="WP_126841386.1">
    <property type="nucleotide sequence ID" value="NZ_PIQH01000003.1"/>
</dbReference>
<keyword evidence="1" id="KW-0805">Transcription regulation</keyword>
<dbReference type="Pfam" id="PF12833">
    <property type="entry name" value="HTH_18"/>
    <property type="match status" value="1"/>
</dbReference>
<organism evidence="5 6">
    <name type="scientific">Idiomarina tyrosinivorans</name>
    <dbReference type="NCBI Taxonomy" id="1445662"/>
    <lineage>
        <taxon>Bacteria</taxon>
        <taxon>Pseudomonadati</taxon>
        <taxon>Pseudomonadota</taxon>
        <taxon>Gammaproteobacteria</taxon>
        <taxon>Alteromonadales</taxon>
        <taxon>Idiomarinaceae</taxon>
        <taxon>Idiomarina</taxon>
    </lineage>
</organism>
<dbReference type="SUPFAM" id="SSF46689">
    <property type="entry name" value="Homeodomain-like"/>
    <property type="match status" value="2"/>
</dbReference>
<accession>A0A432ZSQ2</accession>
<feature type="domain" description="HTH araC/xylS-type" evidence="4">
    <location>
        <begin position="11"/>
        <end position="110"/>
    </location>
</feature>
<dbReference type="AlphaFoldDB" id="A0A432ZSQ2"/>
<protein>
    <submittedName>
        <fullName evidence="5">AraC family transcriptional regulator</fullName>
    </submittedName>
</protein>
<proteinExistence type="predicted"/>
<dbReference type="InterPro" id="IPR020449">
    <property type="entry name" value="Tscrpt_reg_AraC-type_HTH"/>
</dbReference>
<dbReference type="GO" id="GO:0043565">
    <property type="term" value="F:sequence-specific DNA binding"/>
    <property type="evidence" value="ECO:0007669"/>
    <property type="project" value="InterPro"/>
</dbReference>